<evidence type="ECO:0000256" key="1">
    <source>
        <dbReference type="SAM" id="MobiDB-lite"/>
    </source>
</evidence>
<dbReference type="EMBL" id="JAEKJY010000003">
    <property type="protein sequence ID" value="MBN8235908.1"/>
    <property type="molecule type" value="Genomic_DNA"/>
</dbReference>
<reference evidence="2 3" key="1">
    <citation type="submission" date="2020-12" db="EMBL/GenBank/DDBJ databases">
        <title>Oil enriched cultivation method for isolating marine PHA-producing bacteria.</title>
        <authorList>
            <person name="Zheng W."/>
            <person name="Yu S."/>
            <person name="Huang Y."/>
        </authorList>
    </citation>
    <scope>NUCLEOTIDE SEQUENCE [LARGE SCALE GENOMIC DNA]</scope>
    <source>
        <strain evidence="2 3">SY-2-6</strain>
    </source>
</reference>
<accession>A0ABS3DX67</accession>
<sequence length="70" mass="7713">MREKKGEGTVADDGWLPEYEKDSPPSSKDKLGEGESFSMLKNAQGAGPLPLLRKARALVHGKGRGFRSWR</sequence>
<evidence type="ECO:0000313" key="2">
    <source>
        <dbReference type="EMBL" id="MBN8235908.1"/>
    </source>
</evidence>
<name>A0ABS3DX67_9BACI</name>
<protein>
    <submittedName>
        <fullName evidence="2">Uncharacterized protein</fullName>
    </submittedName>
</protein>
<proteinExistence type="predicted"/>
<keyword evidence="3" id="KW-1185">Reference proteome</keyword>
<dbReference type="Proteomes" id="UP000663970">
    <property type="component" value="Unassembled WGS sequence"/>
</dbReference>
<comment type="caution">
    <text evidence="2">The sequence shown here is derived from an EMBL/GenBank/DDBJ whole genome shotgun (WGS) entry which is preliminary data.</text>
</comment>
<evidence type="ECO:0000313" key="3">
    <source>
        <dbReference type="Proteomes" id="UP000663970"/>
    </source>
</evidence>
<gene>
    <name evidence="2" type="ORF">JF544_11645</name>
</gene>
<organism evidence="2 3">
    <name type="scientific">Halobacillus kuroshimensis</name>
    <dbReference type="NCBI Taxonomy" id="302481"/>
    <lineage>
        <taxon>Bacteria</taxon>
        <taxon>Bacillati</taxon>
        <taxon>Bacillota</taxon>
        <taxon>Bacilli</taxon>
        <taxon>Bacillales</taxon>
        <taxon>Bacillaceae</taxon>
        <taxon>Halobacillus</taxon>
    </lineage>
</organism>
<feature type="compositionally biased region" description="Basic and acidic residues" evidence="1">
    <location>
        <begin position="18"/>
        <end position="33"/>
    </location>
</feature>
<feature type="region of interest" description="Disordered" evidence="1">
    <location>
        <begin position="1"/>
        <end position="51"/>
    </location>
</feature>